<comment type="caution">
    <text evidence="2">The sequence shown here is derived from an EMBL/GenBank/DDBJ whole genome shotgun (WGS) entry which is preliminary data.</text>
</comment>
<protein>
    <recommendedName>
        <fullName evidence="1">Sporulation stage II protein D amidase enhancer LytB N-terminal domain-containing protein</fullName>
    </recommendedName>
</protein>
<dbReference type="AlphaFoldDB" id="A0A350HBS3"/>
<accession>A0A350HBS3</accession>
<dbReference type="Proteomes" id="UP000264062">
    <property type="component" value="Unassembled WGS sequence"/>
</dbReference>
<proteinExistence type="predicted"/>
<name>A0A350HBS3_UNCW3</name>
<evidence type="ECO:0000313" key="2">
    <source>
        <dbReference type="EMBL" id="HAV92989.1"/>
    </source>
</evidence>
<dbReference type="GO" id="GO:0030435">
    <property type="term" value="P:sporulation resulting in formation of a cellular spore"/>
    <property type="evidence" value="ECO:0007669"/>
    <property type="project" value="InterPro"/>
</dbReference>
<dbReference type="EMBL" id="DMZY01000218">
    <property type="protein sequence ID" value="HAV92989.1"/>
    <property type="molecule type" value="Genomic_DNA"/>
</dbReference>
<sequence>MEKKYLNHRILLAGILIFTAVISGCAKNNNLRLYKDNEEVRVALGHKVGKITVTSPSGMKLTTQNGSMTLQKSDTIFIEFDNSEFKMYLNRDKRIIVKSLPIYFTPLNAGLFSFNGMIYRGSLMLKKDADELLLPINRLSIEDYLKGVVPAEIGKLDKKKIEASKAQAVAARTYAFAHLNRHSDMGYDLECTVQDQVYRGYLLEDSITNRAIDETRGIVALYKNVPIDAKYHSTCGGYTSDNENEWVGSPAPYLRGGFDGEGCFFKRVYCSKSKHYKWAYEYNKKDFYDMVSKNYSSLKKVSVEAVSVYVSKKDKYKRVIELTIKDKSGKKYSVKGLDIRKLFTFEEHLGGMLKSRYFEIKEDGGKIVVNGGGFGHGVGMCQYGAMEMAASGKNYKQILTHYYKGIQLKRVY</sequence>
<evidence type="ECO:0000259" key="1">
    <source>
        <dbReference type="Pfam" id="PF08486"/>
    </source>
</evidence>
<organism evidence="2 3">
    <name type="scientific">candidate division WOR-3 bacterium</name>
    <dbReference type="NCBI Taxonomy" id="2052148"/>
    <lineage>
        <taxon>Bacteria</taxon>
        <taxon>Bacteria division WOR-3</taxon>
    </lineage>
</organism>
<dbReference type="PROSITE" id="PS51257">
    <property type="entry name" value="PROKAR_LIPOPROTEIN"/>
    <property type="match status" value="1"/>
</dbReference>
<dbReference type="InterPro" id="IPR013693">
    <property type="entry name" value="SpoIID/LytB_N"/>
</dbReference>
<dbReference type="NCBIfam" id="TIGR02669">
    <property type="entry name" value="SpoIID_LytB"/>
    <property type="match status" value="1"/>
</dbReference>
<feature type="domain" description="Sporulation stage II protein D amidase enhancer LytB N-terminal" evidence="1">
    <location>
        <begin position="134"/>
        <end position="222"/>
    </location>
</feature>
<evidence type="ECO:0000313" key="3">
    <source>
        <dbReference type="Proteomes" id="UP000264062"/>
    </source>
</evidence>
<gene>
    <name evidence="2" type="ORF">DCW38_07425</name>
</gene>
<dbReference type="InterPro" id="IPR013486">
    <property type="entry name" value="SpoIID/LytB"/>
</dbReference>
<reference evidence="2 3" key="1">
    <citation type="journal article" date="2018" name="Nat. Biotechnol.">
        <title>A standardized bacterial taxonomy based on genome phylogeny substantially revises the tree of life.</title>
        <authorList>
            <person name="Parks D.H."/>
            <person name="Chuvochina M."/>
            <person name="Waite D.W."/>
            <person name="Rinke C."/>
            <person name="Skarshewski A."/>
            <person name="Chaumeil P.A."/>
            <person name="Hugenholtz P."/>
        </authorList>
    </citation>
    <scope>NUCLEOTIDE SEQUENCE [LARGE SCALE GENOMIC DNA]</scope>
    <source>
        <strain evidence="2">UBA9956</strain>
    </source>
</reference>
<dbReference type="Pfam" id="PF08486">
    <property type="entry name" value="SpoIID"/>
    <property type="match status" value="1"/>
</dbReference>